<protein>
    <submittedName>
        <fullName evidence="2">Uncharacterized protein</fullName>
    </submittedName>
</protein>
<gene>
    <name evidence="2" type="ORF">TCAL_05399</name>
</gene>
<feature type="compositionally biased region" description="Basic and acidic residues" evidence="1">
    <location>
        <begin position="43"/>
        <end position="64"/>
    </location>
</feature>
<comment type="caution">
    <text evidence="2">The sequence shown here is derived from an EMBL/GenBank/DDBJ whole genome shotgun (WGS) entry which is preliminary data.</text>
</comment>
<feature type="region of interest" description="Disordered" evidence="1">
    <location>
        <begin position="106"/>
        <end position="131"/>
    </location>
</feature>
<feature type="non-terminal residue" evidence="2">
    <location>
        <position position="1"/>
    </location>
</feature>
<evidence type="ECO:0000313" key="3">
    <source>
        <dbReference type="Proteomes" id="UP000318571"/>
    </source>
</evidence>
<proteinExistence type="predicted"/>
<feature type="region of interest" description="Disordered" evidence="1">
    <location>
        <begin position="1"/>
        <end position="87"/>
    </location>
</feature>
<dbReference type="EMBL" id="VCGU01000008">
    <property type="protein sequence ID" value="TRY72477.1"/>
    <property type="molecule type" value="Genomic_DNA"/>
</dbReference>
<organism evidence="2 3">
    <name type="scientific">Tigriopus californicus</name>
    <name type="common">Marine copepod</name>
    <dbReference type="NCBI Taxonomy" id="6832"/>
    <lineage>
        <taxon>Eukaryota</taxon>
        <taxon>Metazoa</taxon>
        <taxon>Ecdysozoa</taxon>
        <taxon>Arthropoda</taxon>
        <taxon>Crustacea</taxon>
        <taxon>Multicrustacea</taxon>
        <taxon>Hexanauplia</taxon>
        <taxon>Copepoda</taxon>
        <taxon>Harpacticoida</taxon>
        <taxon>Harpacticidae</taxon>
        <taxon>Tigriopus</taxon>
    </lineage>
</organism>
<evidence type="ECO:0000256" key="1">
    <source>
        <dbReference type="SAM" id="MobiDB-lite"/>
    </source>
</evidence>
<keyword evidence="3" id="KW-1185">Reference proteome</keyword>
<name>A0A553P462_TIGCA</name>
<dbReference type="AlphaFoldDB" id="A0A553P462"/>
<accession>A0A553P462</accession>
<reference evidence="2 3" key="1">
    <citation type="journal article" date="2018" name="Nat. Ecol. Evol.">
        <title>Genomic signatures of mitonuclear coevolution across populations of Tigriopus californicus.</title>
        <authorList>
            <person name="Barreto F.S."/>
            <person name="Watson E.T."/>
            <person name="Lima T.G."/>
            <person name="Willett C.S."/>
            <person name="Edmands S."/>
            <person name="Li W."/>
            <person name="Burton R.S."/>
        </authorList>
    </citation>
    <scope>NUCLEOTIDE SEQUENCE [LARGE SCALE GENOMIC DNA]</scope>
    <source>
        <strain evidence="2 3">San Diego</strain>
    </source>
</reference>
<feature type="compositionally biased region" description="Acidic residues" evidence="1">
    <location>
        <begin position="17"/>
        <end position="34"/>
    </location>
</feature>
<evidence type="ECO:0000313" key="2">
    <source>
        <dbReference type="EMBL" id="TRY72477.1"/>
    </source>
</evidence>
<dbReference type="Proteomes" id="UP000318571">
    <property type="component" value="Chromosome 7"/>
</dbReference>
<sequence>YTANLRSPYPSCSKEQAEEEEEEGEEDEDADANADDQVQAQKAEFRSGTRDLGKSPKSFNHTDEDASSAQTRPNQASFHHNKDLPRMFSIKSSNPAVKLHRPFEIPATLDRDDQQHPSHCSRGSKDELEKPPKISMRVRCTLEHSAPIGAKDPSLTVPTHLEQKEDVESEAMKAAKEKLVNGSGGMTSNALGPFDIGVEVQSDLEFPRLLPNILEQLKIVPDMDDIMEMQ</sequence>
<feature type="non-terminal residue" evidence="2">
    <location>
        <position position="230"/>
    </location>
</feature>
<feature type="compositionally biased region" description="Polar residues" evidence="1">
    <location>
        <begin position="67"/>
        <end position="78"/>
    </location>
</feature>